<dbReference type="Proteomes" id="UP000501316">
    <property type="component" value="Chromosome"/>
</dbReference>
<accession>A0A859DN43</accession>
<sequence length="105" mass="11990">MKPYAERFYKSRTWEKCRYAFLCSKNWTCERCGRLAVIAHHKTYITPQNINDPNVTLNWDNLEALCEVCHNREHFGSGACADGLKFDANGNLVKTPPGCINTLAH</sequence>
<evidence type="ECO:0000256" key="1">
    <source>
        <dbReference type="ARBA" id="ARBA00022722"/>
    </source>
</evidence>
<dbReference type="GO" id="GO:0003676">
    <property type="term" value="F:nucleic acid binding"/>
    <property type="evidence" value="ECO:0007669"/>
    <property type="project" value="InterPro"/>
</dbReference>
<dbReference type="Pfam" id="PF01844">
    <property type="entry name" value="HNH"/>
    <property type="match status" value="1"/>
</dbReference>
<keyword evidence="2" id="KW-0378">Hydrolase</keyword>
<evidence type="ECO:0000313" key="7">
    <source>
        <dbReference type="Proteomes" id="UP000501316"/>
    </source>
</evidence>
<dbReference type="PANTHER" id="PTHR41286">
    <property type="entry name" value="HNH NUCLEASE YAJD-RELATED"/>
    <property type="match status" value="1"/>
</dbReference>
<dbReference type="InterPro" id="IPR002711">
    <property type="entry name" value="HNH"/>
</dbReference>
<evidence type="ECO:0000256" key="3">
    <source>
        <dbReference type="ARBA" id="ARBA00038412"/>
    </source>
</evidence>
<organism evidence="6 7">
    <name type="scientific">Caproicibacterium lactatifermentans</name>
    <dbReference type="NCBI Taxonomy" id="2666138"/>
    <lineage>
        <taxon>Bacteria</taxon>
        <taxon>Bacillati</taxon>
        <taxon>Bacillota</taxon>
        <taxon>Clostridia</taxon>
        <taxon>Eubacteriales</taxon>
        <taxon>Oscillospiraceae</taxon>
        <taxon>Caproicibacterium</taxon>
    </lineage>
</organism>
<keyword evidence="6" id="KW-0255">Endonuclease</keyword>
<feature type="domain" description="HNH" evidence="5">
    <location>
        <begin position="29"/>
        <end position="74"/>
    </location>
</feature>
<comment type="similarity">
    <text evidence="3">Belongs to the HNH nuclease family.</text>
</comment>
<dbReference type="GO" id="GO:0016787">
    <property type="term" value="F:hydrolase activity"/>
    <property type="evidence" value="ECO:0007669"/>
    <property type="project" value="UniProtKB-KW"/>
</dbReference>
<protein>
    <recommendedName>
        <fullName evidence="4">Putative HNH nuclease YajD</fullName>
    </recommendedName>
</protein>
<evidence type="ECO:0000313" key="6">
    <source>
        <dbReference type="EMBL" id="QKN23146.1"/>
    </source>
</evidence>
<dbReference type="KEGG" id="clf:GJQ69_00765"/>
<dbReference type="RefSeq" id="WP_174192636.1">
    <property type="nucleotide sequence ID" value="NZ_CP046051.1"/>
</dbReference>
<dbReference type="GO" id="GO:0004519">
    <property type="term" value="F:endonuclease activity"/>
    <property type="evidence" value="ECO:0007669"/>
    <property type="project" value="UniProtKB-KW"/>
</dbReference>
<keyword evidence="1" id="KW-0540">Nuclease</keyword>
<dbReference type="AlphaFoldDB" id="A0A859DN43"/>
<dbReference type="EMBL" id="CP046051">
    <property type="protein sequence ID" value="QKN23146.1"/>
    <property type="molecule type" value="Genomic_DNA"/>
</dbReference>
<evidence type="ECO:0000259" key="5">
    <source>
        <dbReference type="Pfam" id="PF01844"/>
    </source>
</evidence>
<dbReference type="GO" id="GO:0008270">
    <property type="term" value="F:zinc ion binding"/>
    <property type="evidence" value="ECO:0007669"/>
    <property type="project" value="InterPro"/>
</dbReference>
<reference evidence="6 7" key="1">
    <citation type="submission" date="2019-11" db="EMBL/GenBank/DDBJ databases">
        <authorList>
            <person name="Ren C."/>
            <person name="Wang H."/>
            <person name="Xu Y."/>
        </authorList>
    </citation>
    <scope>NUCLEOTIDE SEQUENCE [LARGE SCALE GENOMIC DNA]</scope>
    <source>
        <strain evidence="6 7">LBM 19010</strain>
    </source>
</reference>
<proteinExistence type="inferred from homology"/>
<dbReference type="GO" id="GO:0005829">
    <property type="term" value="C:cytosol"/>
    <property type="evidence" value="ECO:0007669"/>
    <property type="project" value="TreeGrafter"/>
</dbReference>
<evidence type="ECO:0000256" key="4">
    <source>
        <dbReference type="ARBA" id="ARBA00040194"/>
    </source>
</evidence>
<gene>
    <name evidence="6" type="ORF">GJQ69_00765</name>
</gene>
<evidence type="ECO:0000256" key="2">
    <source>
        <dbReference type="ARBA" id="ARBA00022801"/>
    </source>
</evidence>
<dbReference type="PANTHER" id="PTHR41286:SF1">
    <property type="entry name" value="HNH NUCLEASE YAJD-RELATED"/>
    <property type="match status" value="1"/>
</dbReference>
<name>A0A859DN43_9FIRM</name>